<evidence type="ECO:0000256" key="2">
    <source>
        <dbReference type="ARBA" id="ARBA00004230"/>
    </source>
</evidence>
<proteinExistence type="predicted"/>
<dbReference type="GO" id="GO:0031514">
    <property type="term" value="C:motile cilium"/>
    <property type="evidence" value="ECO:0007669"/>
    <property type="project" value="UniProtKB-SubCell"/>
</dbReference>
<keyword evidence="11" id="KW-0496">Mitochondrion</keyword>
<dbReference type="FunCoup" id="A0A1S2ZRV4">
    <property type="interactions" value="137"/>
</dbReference>
<dbReference type="GO" id="GO:0001669">
    <property type="term" value="C:acrosomal vesicle"/>
    <property type="evidence" value="ECO:0007669"/>
    <property type="project" value="UniProtKB-SubCell"/>
</dbReference>
<accession>A0A1S2ZRV4</accession>
<dbReference type="InParanoid" id="A0A1S2ZRV4"/>
<gene>
    <name evidence="18" type="primary">CABS1</name>
</gene>
<evidence type="ECO:0000256" key="14">
    <source>
        <dbReference type="ARBA" id="ARBA00023329"/>
    </source>
</evidence>
<keyword evidence="12" id="KW-0472">Membrane</keyword>
<dbReference type="GeneID" id="103113922"/>
<evidence type="ECO:0000256" key="8">
    <source>
        <dbReference type="ARBA" id="ARBA00022837"/>
    </source>
</evidence>
<evidence type="ECO:0000256" key="10">
    <source>
        <dbReference type="ARBA" id="ARBA00023069"/>
    </source>
</evidence>
<dbReference type="Pfam" id="PF15367">
    <property type="entry name" value="CABS1"/>
    <property type="match status" value="1"/>
</dbReference>
<evidence type="ECO:0000256" key="3">
    <source>
        <dbReference type="ARBA" id="ARBA00004273"/>
    </source>
</evidence>
<dbReference type="GO" id="GO:0007283">
    <property type="term" value="P:spermatogenesis"/>
    <property type="evidence" value="ECO:0007669"/>
    <property type="project" value="InterPro"/>
</dbReference>
<dbReference type="AlphaFoldDB" id="A0A1S2ZRV4"/>
<dbReference type="CTD" id="85438"/>
<dbReference type="PANTHER" id="PTHR22810:SF1">
    <property type="entry name" value="CALCIUM-BINDING AND SPERMATID-SPECIFIC PROTEIN 1"/>
    <property type="match status" value="1"/>
</dbReference>
<evidence type="ECO:0000256" key="13">
    <source>
        <dbReference type="ARBA" id="ARBA00023273"/>
    </source>
</evidence>
<evidence type="ECO:0000256" key="6">
    <source>
        <dbReference type="ARBA" id="ARBA00022553"/>
    </source>
</evidence>
<feature type="region of interest" description="Disordered" evidence="16">
    <location>
        <begin position="1"/>
        <end position="23"/>
    </location>
</feature>
<keyword evidence="5" id="KW-0963">Cytoplasm</keyword>
<evidence type="ECO:0000313" key="18">
    <source>
        <dbReference type="RefSeq" id="XP_007523590.1"/>
    </source>
</evidence>
<evidence type="ECO:0000256" key="16">
    <source>
        <dbReference type="SAM" id="MobiDB-lite"/>
    </source>
</evidence>
<dbReference type="OrthoDB" id="9836525at2759"/>
<keyword evidence="6" id="KW-0597">Phosphoprotein</keyword>
<comment type="function">
    <text evidence="15">Calcium-binding protein. Essential for maintaining the structural integrity of the sperm flagella.</text>
</comment>
<evidence type="ECO:0000256" key="1">
    <source>
        <dbReference type="ARBA" id="ARBA00004218"/>
    </source>
</evidence>
<dbReference type="eggNOG" id="ENOG502RWWC">
    <property type="taxonomic scope" value="Eukaryota"/>
</dbReference>
<evidence type="ECO:0000256" key="9">
    <source>
        <dbReference type="ARBA" id="ARBA00022846"/>
    </source>
</evidence>
<dbReference type="InterPro" id="IPR026118">
    <property type="entry name" value="Ca-bd_spermatid"/>
</dbReference>
<evidence type="ECO:0000256" key="5">
    <source>
        <dbReference type="ARBA" id="ARBA00022490"/>
    </source>
</evidence>
<sequence length="389" mass="42717">MAEDGLPKTHSHHPTESSKSATEATIFLGADNTLPRTETTITSEGDHITSVNDYTLESDFSATAGNKLTSPKERKRLEDDTENRIFKSTAHLEKEITTLTGTANSMSENFIPVKIDNISTPVTTVSLIDFSNSPAKEDILLDTIGSGDEDILKTTEISGSLQEITANVADTFALPDKKSKPDINYSSVESTITADAAIEVICSSIAESENISAAEKKFTTIPDITTLPEEKITEIDLILPEDDDNAVPKLTDSDEEKFITVFELTTTVEKNKDNTEDILLTDEESVDGVNAWIEKESANEAENHPVLLTAVESRYEFVIPTSKAMNFTGDPSTRRRNLSENNRQESETDADPFSATIPTLDTTNHKEDAFTTEMGVFKLLKEDPDELLI</sequence>
<dbReference type="PANTHER" id="PTHR22810">
    <property type="entry name" value="TESTIS DEVELOPMENT PROTEIN NYD-SP26"/>
    <property type="match status" value="1"/>
</dbReference>
<organism evidence="17 18">
    <name type="scientific">Erinaceus europaeus</name>
    <name type="common">Western European hedgehog</name>
    <dbReference type="NCBI Taxonomy" id="9365"/>
    <lineage>
        <taxon>Eukaryota</taxon>
        <taxon>Metazoa</taxon>
        <taxon>Chordata</taxon>
        <taxon>Craniata</taxon>
        <taxon>Vertebrata</taxon>
        <taxon>Euteleostomi</taxon>
        <taxon>Mammalia</taxon>
        <taxon>Eutheria</taxon>
        <taxon>Laurasiatheria</taxon>
        <taxon>Eulipotyphla</taxon>
        <taxon>Erinaceidae</taxon>
        <taxon>Erinaceinae</taxon>
        <taxon>Erinaceus</taxon>
    </lineage>
</organism>
<keyword evidence="14" id="KW-0968">Cytoplasmic vesicle</keyword>
<dbReference type="RefSeq" id="XP_007523590.1">
    <property type="nucleotide sequence ID" value="XM_007523528.2"/>
</dbReference>
<feature type="region of interest" description="Disordered" evidence="16">
    <location>
        <begin position="326"/>
        <end position="366"/>
    </location>
</feature>
<dbReference type="GO" id="GO:0005509">
    <property type="term" value="F:calcium ion binding"/>
    <property type="evidence" value="ECO:0007669"/>
    <property type="project" value="InterPro"/>
</dbReference>
<keyword evidence="13" id="KW-0966">Cell projection</keyword>
<keyword evidence="7" id="KW-0999">Mitochondrion inner membrane</keyword>
<protein>
    <recommendedName>
        <fullName evidence="4">Calcium-binding and spermatid-specific protein 1</fullName>
    </recommendedName>
</protein>
<name>A0A1S2ZRV4_ERIEU</name>
<reference evidence="18" key="1">
    <citation type="submission" date="2025-08" db="UniProtKB">
        <authorList>
            <consortium name="RefSeq"/>
        </authorList>
    </citation>
    <scope>IDENTIFICATION</scope>
</reference>
<comment type="subcellular location">
    <subcellularLocation>
        <location evidence="2">Cell projection</location>
        <location evidence="2">Cilium</location>
        <location evidence="2">Flagellum</location>
    </subcellularLocation>
    <subcellularLocation>
        <location evidence="1">Cytoplasmic vesicle</location>
        <location evidence="1">Secretory vesicle</location>
        <location evidence="1">Acrosome</location>
    </subcellularLocation>
    <subcellularLocation>
        <location evidence="3">Mitochondrion inner membrane</location>
    </subcellularLocation>
</comment>
<evidence type="ECO:0000256" key="12">
    <source>
        <dbReference type="ARBA" id="ARBA00023136"/>
    </source>
</evidence>
<evidence type="ECO:0000256" key="11">
    <source>
        <dbReference type="ARBA" id="ARBA00023128"/>
    </source>
</evidence>
<keyword evidence="17" id="KW-1185">Reference proteome</keyword>
<dbReference type="GO" id="GO:0005743">
    <property type="term" value="C:mitochondrial inner membrane"/>
    <property type="evidence" value="ECO:0007669"/>
    <property type="project" value="UniProtKB-SubCell"/>
</dbReference>
<evidence type="ECO:0000313" key="17">
    <source>
        <dbReference type="Proteomes" id="UP001652624"/>
    </source>
</evidence>
<evidence type="ECO:0000256" key="4">
    <source>
        <dbReference type="ARBA" id="ARBA00015158"/>
    </source>
</evidence>
<evidence type="ECO:0000256" key="15">
    <source>
        <dbReference type="ARBA" id="ARBA00045943"/>
    </source>
</evidence>
<keyword evidence="9" id="KW-0282">Flagellum</keyword>
<keyword evidence="10" id="KW-0969">Cilium</keyword>
<dbReference type="Proteomes" id="UP001652624">
    <property type="component" value="Chromosome 3"/>
</dbReference>
<keyword evidence="8" id="KW-0106">Calcium</keyword>
<evidence type="ECO:0000256" key="7">
    <source>
        <dbReference type="ARBA" id="ARBA00022792"/>
    </source>
</evidence>